<reference evidence="1 2" key="1">
    <citation type="submission" date="2021-01" db="EMBL/GenBank/DDBJ databases">
        <title>Genome seq and assembly of Nocardiodes sp. G10.</title>
        <authorList>
            <person name="Chhetri G."/>
        </authorList>
    </citation>
    <scope>NUCLEOTIDE SEQUENCE [LARGE SCALE GENOMIC DNA]</scope>
    <source>
        <strain evidence="1 2">G10</strain>
    </source>
</reference>
<gene>
    <name evidence="1" type="ORF">JI751_16660</name>
</gene>
<organism evidence="1 2">
    <name type="scientific">Nocardioides baculatus</name>
    <dbReference type="NCBI Taxonomy" id="2801337"/>
    <lineage>
        <taxon>Bacteria</taxon>
        <taxon>Bacillati</taxon>
        <taxon>Actinomycetota</taxon>
        <taxon>Actinomycetes</taxon>
        <taxon>Propionibacteriales</taxon>
        <taxon>Nocardioidaceae</taxon>
        <taxon>Nocardioides</taxon>
    </lineage>
</organism>
<evidence type="ECO:0000313" key="2">
    <source>
        <dbReference type="Proteomes" id="UP000636918"/>
    </source>
</evidence>
<proteinExistence type="predicted"/>
<name>A0ABS1LC59_9ACTN</name>
<dbReference type="Proteomes" id="UP000636918">
    <property type="component" value="Unassembled WGS sequence"/>
</dbReference>
<accession>A0ABS1LC59</accession>
<comment type="caution">
    <text evidence="1">The sequence shown here is derived from an EMBL/GenBank/DDBJ whole genome shotgun (WGS) entry which is preliminary data.</text>
</comment>
<dbReference type="InterPro" id="IPR025534">
    <property type="entry name" value="DUF4420"/>
</dbReference>
<dbReference type="RefSeq" id="WP_201939067.1">
    <property type="nucleotide sequence ID" value="NZ_JAERSG010000005.1"/>
</dbReference>
<dbReference type="Pfam" id="PF14390">
    <property type="entry name" value="DUF4420"/>
    <property type="match status" value="1"/>
</dbReference>
<dbReference type="EMBL" id="JAERSG010000005">
    <property type="protein sequence ID" value="MBL0749254.1"/>
    <property type="molecule type" value="Genomic_DNA"/>
</dbReference>
<evidence type="ECO:0000313" key="1">
    <source>
        <dbReference type="EMBL" id="MBL0749254.1"/>
    </source>
</evidence>
<protein>
    <submittedName>
        <fullName evidence="1">PD-(D/E)XK motif protein</fullName>
    </submittedName>
</protein>
<keyword evidence="2" id="KW-1185">Reference proteome</keyword>
<sequence length="300" mass="32908">MTLTHGPVRVALDDSGLPHVLVPLDSDVDIARDAGSRGVTLSARTLVLNGQEIVFADLACLDAKLTLVFEHLADDALQRLAASSEHPEAILATVLGEWRQLLQVASLDRLDRETAMGLAAELEVLTLLAKSAPAEALNAWRGPAQEPHDFVHGRHALEVKSTAAVDPSFIRISNLDQLDSSLVDRLHLVVVHFREEAAGKTLDDRMRELFAAGVDKQALIRKVSQYGYTFESDVDAARFTSRGIRLWHVSNNFPGLTRARLPEAATRGVSRVSYYVDLDVADRPVSVDGDARTDIERWIP</sequence>